<dbReference type="PANTHER" id="PTHR42070">
    <property type="entry name" value="FILAMENT ASSOCIATED PROTEIN, PUTATIVE (AFU_ORTHOLOGUE AFUA_8G06630)-RELATED"/>
    <property type="match status" value="1"/>
</dbReference>
<dbReference type="AlphaFoldDB" id="A0A9P0ELJ9"/>
<dbReference type="OrthoDB" id="4505928at2759"/>
<evidence type="ECO:0000313" key="1">
    <source>
        <dbReference type="EMBL" id="CAH0055776.1"/>
    </source>
</evidence>
<dbReference type="EMBL" id="CABFOC020000060">
    <property type="protein sequence ID" value="CAH0055776.1"/>
    <property type="molecule type" value="Genomic_DNA"/>
</dbReference>
<evidence type="ECO:0000313" key="2">
    <source>
        <dbReference type="Proteomes" id="UP000775872"/>
    </source>
</evidence>
<comment type="caution">
    <text evidence="1">The sequence shown here is derived from an EMBL/GenBank/DDBJ whole genome shotgun (WGS) entry which is preliminary data.</text>
</comment>
<name>A0A9P0ELJ9_9HYPO</name>
<dbReference type="SUPFAM" id="SSF57959">
    <property type="entry name" value="Leucine zipper domain"/>
    <property type="match status" value="1"/>
</dbReference>
<dbReference type="Proteomes" id="UP000775872">
    <property type="component" value="Unassembled WGS sequence"/>
</dbReference>
<gene>
    <name evidence="1" type="ORF">CSOL1703_00017971</name>
</gene>
<proteinExistence type="predicted"/>
<keyword evidence="2" id="KW-1185">Reference proteome</keyword>
<protein>
    <recommendedName>
        <fullName evidence="3">BZIP domain-containing protein</fullName>
    </recommendedName>
</protein>
<reference evidence="1" key="1">
    <citation type="submission" date="2021-10" db="EMBL/GenBank/DDBJ databases">
        <authorList>
            <person name="Piombo E."/>
        </authorList>
    </citation>
    <scope>NUCLEOTIDE SEQUENCE</scope>
</reference>
<organism evidence="1 2">
    <name type="scientific">Clonostachys solani</name>
    <dbReference type="NCBI Taxonomy" id="160281"/>
    <lineage>
        <taxon>Eukaryota</taxon>
        <taxon>Fungi</taxon>
        <taxon>Dikarya</taxon>
        <taxon>Ascomycota</taxon>
        <taxon>Pezizomycotina</taxon>
        <taxon>Sordariomycetes</taxon>
        <taxon>Hypocreomycetidae</taxon>
        <taxon>Hypocreales</taxon>
        <taxon>Bionectriaceae</taxon>
        <taxon>Clonostachys</taxon>
    </lineage>
</organism>
<dbReference type="GO" id="GO:0003700">
    <property type="term" value="F:DNA-binding transcription factor activity"/>
    <property type="evidence" value="ECO:0007669"/>
    <property type="project" value="InterPro"/>
</dbReference>
<accession>A0A9P0ELJ9</accession>
<dbReference type="PANTHER" id="PTHR42070:SF1">
    <property type="entry name" value="FILAMENT ASSOCIATED PROTEIN, PUTATIVE (AFU_ORTHOLOGUE AFUA_8G06630)-RELATED"/>
    <property type="match status" value="1"/>
</dbReference>
<dbReference type="InterPro" id="IPR046347">
    <property type="entry name" value="bZIP_sf"/>
</dbReference>
<evidence type="ECO:0008006" key="3">
    <source>
        <dbReference type="Google" id="ProtNLM"/>
    </source>
</evidence>
<sequence>MLHKLAWIIATHSPSTLQNKSATSVAENREAQRRSRARRQELIENLQCRLEQYERMGIAASVEMQRVARAVNTQNQLLKNLLGVCGVSQEEIERFLSSPEGDYRALNDRQRCDTCGQNERVFVPQGEERRLHHQIHTANRLDNITADCSSAPTDRLSPLFDSFDSSKSISPYSNHSGALETSCDKAAGILLELHNRVDPSWARSALGCHGNSYCHVKNTKIFQLMDHLD</sequence>